<evidence type="ECO:0000259" key="2">
    <source>
        <dbReference type="Pfam" id="PF04715"/>
    </source>
</evidence>
<dbReference type="InterPro" id="IPR019999">
    <property type="entry name" value="Anth_synth_I-like"/>
</dbReference>
<organism evidence="3">
    <name type="scientific">Streptoalloteichus sp. ATCC 53650</name>
    <dbReference type="NCBI Taxonomy" id="756733"/>
    <lineage>
        <taxon>Bacteria</taxon>
        <taxon>Bacillati</taxon>
        <taxon>Actinomycetota</taxon>
        <taxon>Actinomycetes</taxon>
        <taxon>Pseudonocardiales</taxon>
        <taxon>Pseudonocardiaceae</taxon>
        <taxon>Streptoalloteichus</taxon>
    </lineage>
</organism>
<dbReference type="Pfam" id="PF00425">
    <property type="entry name" value="Chorismate_bind"/>
    <property type="match status" value="1"/>
</dbReference>
<dbReference type="InterPro" id="IPR005801">
    <property type="entry name" value="ADC_synthase"/>
</dbReference>
<dbReference type="PANTHER" id="PTHR11236">
    <property type="entry name" value="AMINOBENZOATE/ANTHRANILATE SYNTHASE"/>
    <property type="match status" value="1"/>
</dbReference>
<dbReference type="InterPro" id="IPR006805">
    <property type="entry name" value="Anth_synth_I_N"/>
</dbReference>
<dbReference type="PRINTS" id="PR00095">
    <property type="entry name" value="ANTSNTHASEI"/>
</dbReference>
<dbReference type="EMBL" id="JX679499">
    <property type="protein sequence ID" value="AFV52123.1"/>
    <property type="molecule type" value="Genomic_DNA"/>
</dbReference>
<dbReference type="InterPro" id="IPR015890">
    <property type="entry name" value="Chorismate_C"/>
</dbReference>
<feature type="domain" description="Chorismate-utilising enzyme C-terminal" evidence="1">
    <location>
        <begin position="235"/>
        <end position="487"/>
    </location>
</feature>
<sequence length="507" mass="54685">MSASGPGRLAHRVEVVTESRVLRGGDAFAAFLRLRARFGEHSVFLLESRSGPASVASRAFIGIGPVLGFRVGGRRVEWHGTPALVRRARRAAVERGVLRDTAAGAELDPSATALEVMRAVRDLFLVHPPEPADSSFRFGLFGYLGYDFSWSLERLPTLIADRAGLPEVDLAVYAALVEFDLLSGTTAVHVNRSGEWGGPRPEEIAALVGSADAPDVEPLPVAPAPAAVLDSTTAADYLAKVRTALDHIRAGDIYQVQLGHELEIVSPADPLAVYRRLRARNPSPYSYYAPFGPVTALGASPELFLRVRDGRVTMKPIAGTAPRDPDPDRDLAAARRLRADDKEIAEHVMLVDLCRNDIGRVCVPGTLTTEGLLTAERYSHVHHLVSTVHGRLEPGVDVFDVIRAAFPAGTMTGAPKIRAMEIIEELETSRRGLYAGAIGLIDFAGPVELALCIRSAVHRAGRYVIRASAGVVADSDPDREWAETFHKLGALHWAVTGNEVDRASLAR</sequence>
<dbReference type="GO" id="GO:0000162">
    <property type="term" value="P:L-tryptophan biosynthetic process"/>
    <property type="evidence" value="ECO:0007669"/>
    <property type="project" value="TreeGrafter"/>
</dbReference>
<dbReference type="SUPFAM" id="SSF56322">
    <property type="entry name" value="ADC synthase"/>
    <property type="match status" value="1"/>
</dbReference>
<accession>K4NYE6</accession>
<protein>
    <submittedName>
        <fullName evidence="3">ADC synthase I</fullName>
    </submittedName>
</protein>
<dbReference type="Pfam" id="PF04715">
    <property type="entry name" value="Anth_synt_I_N"/>
    <property type="match status" value="1"/>
</dbReference>
<dbReference type="AlphaFoldDB" id="K4NYE6"/>
<dbReference type="Gene3D" id="3.60.120.10">
    <property type="entry name" value="Anthranilate synthase"/>
    <property type="match status" value="1"/>
</dbReference>
<proteinExistence type="predicted"/>
<name>K4NYE6_9PSEU</name>
<evidence type="ECO:0000259" key="1">
    <source>
        <dbReference type="Pfam" id="PF00425"/>
    </source>
</evidence>
<reference evidence="3" key="1">
    <citation type="journal article" date="2013" name="Proc. Natl. Acad. Sci. U.S.A.">
        <title>A new member of the 4-methylideneimidazole-5-one-containing aminomutase family from the enediyne kedarcidin biosynthetic pathway.</title>
        <authorList>
            <person name="Huang S.X."/>
            <person name="Lohman J.R."/>
            <person name="Huang T."/>
            <person name="Shen B."/>
        </authorList>
    </citation>
    <scope>NUCLEOTIDE SEQUENCE</scope>
    <source>
        <strain evidence="3">ATCC 53650</strain>
    </source>
</reference>
<evidence type="ECO:0000313" key="3">
    <source>
        <dbReference type="EMBL" id="AFV52123.1"/>
    </source>
</evidence>
<feature type="domain" description="Anthranilate synthase component I N-terminal" evidence="2">
    <location>
        <begin position="29"/>
        <end position="184"/>
    </location>
</feature>
<dbReference type="PANTHER" id="PTHR11236:SF9">
    <property type="entry name" value="ANTHRANILATE SYNTHASE COMPONENT 1"/>
    <property type="match status" value="1"/>
</dbReference>